<dbReference type="AlphaFoldDB" id="A0A397MB85"/>
<protein>
    <submittedName>
        <fullName evidence="1">Uncharacterized protein</fullName>
    </submittedName>
</protein>
<dbReference type="EMBL" id="QXDA01000004">
    <property type="protein sequence ID" value="RIA22260.1"/>
    <property type="molecule type" value="Genomic_DNA"/>
</dbReference>
<gene>
    <name evidence="1" type="ORF">DFO61_2934</name>
</gene>
<dbReference type="Proteomes" id="UP000265836">
    <property type="component" value="Unassembled WGS sequence"/>
</dbReference>
<name>A0A397MB85_ECTOL</name>
<comment type="caution">
    <text evidence="1">The sequence shown here is derived from an EMBL/GenBank/DDBJ whole genome shotgun (WGS) entry which is preliminary data.</text>
</comment>
<accession>A0A397MB85</accession>
<proteinExistence type="predicted"/>
<dbReference type="RefSeq" id="WP_119693480.1">
    <property type="nucleotide sequence ID" value="NZ_QXDA01000004.1"/>
</dbReference>
<reference evidence="1 2" key="1">
    <citation type="submission" date="2018-08" db="EMBL/GenBank/DDBJ databases">
        <title>Genome sequencing of rice bacterial endophytes.</title>
        <authorList>
            <person name="Venturi V."/>
        </authorList>
    </citation>
    <scope>NUCLEOTIDE SEQUENCE [LARGE SCALE GENOMIC DNA]</scope>
    <source>
        <strain evidence="1 2">E1205</strain>
    </source>
</reference>
<evidence type="ECO:0000313" key="1">
    <source>
        <dbReference type="EMBL" id="RIA22260.1"/>
    </source>
</evidence>
<sequence>MAIVHVGKCRSLIEIERVISRIESEAEGDRFVFPLESLKARHSPMHDASRLQMVVTLARHRLQSDYLEIHPNTPEETVINEVCSYSPGIAGVRLTRGIRLDKLEIDRRDVLRSAAEKLQATDAENFDQIVQGRSLDLICVAGSQVQYLRPLFTARGVVKEHVEMRKTMQMLVDFVNKQSKDKVPKSLVDSLGLFSSELIKNTQEHAVKNYAGKPYLAHVEGMMLGWTRFSEKLFSEDFSGNANLRTYWDKESGKTGSGMTSLRAFEVSYFDSGPGLVSRFKGRPVTDMTLEEERSFLLACLQHKSTSKSEDAAGEGLPSVLSELKKVGGLIRIRSGRLSIFNVFSRGDTRRGLFDFEDWSDTPLAPAEGAVVSILVPLRAE</sequence>
<evidence type="ECO:0000313" key="2">
    <source>
        <dbReference type="Proteomes" id="UP000265836"/>
    </source>
</evidence>
<organism evidence="1 2">
    <name type="scientific">Ectopseudomonas oleovorans</name>
    <name type="common">Pseudomonas oleovorans</name>
    <dbReference type="NCBI Taxonomy" id="301"/>
    <lineage>
        <taxon>Bacteria</taxon>
        <taxon>Pseudomonadati</taxon>
        <taxon>Pseudomonadota</taxon>
        <taxon>Gammaproteobacteria</taxon>
        <taxon>Pseudomonadales</taxon>
        <taxon>Pseudomonadaceae</taxon>
        <taxon>Ectopseudomonas</taxon>
    </lineage>
</organism>